<evidence type="ECO:0000256" key="14">
    <source>
        <dbReference type="ARBA" id="ARBA00034552"/>
    </source>
</evidence>
<evidence type="ECO:0000256" key="12">
    <source>
        <dbReference type="ARBA" id="ARBA00023049"/>
    </source>
</evidence>
<sequence>MLKKSAHQELYLKPLLSYIVDSFRVNTSYSGFNFKEATRIDEFALDVFKFEHEKTRTLYYHVHKADASNNVFCVAFKTPPSNSTGVPHILEHTVLCGSAKYPVRDPFFKMLNRSLSTYMNALTGSDITMYPFSSENEQDYRNLMSVYMDSVFRPKLDELSFKQEGWRLEHSNPRDASSPLIFKGVVYNEMKGALSNPGDLFLTRLQQQLYPNSTYGYVSGGDPVNIPDLTWHSLKDFHAQCYHPSNACFVTYGNFSLDKHLEMIDSNIRDFSVSKALDAPRVEKWSAPKNVVEYGPLDPMLDPEKQTKMAISFLANKSTEVYEAIALRVLTSLLIDGAASPMYQALIDSQLGSDYSPSTGYDRTATTTNLSFGLQGMKKSDVEQVQEKIRNVLKSARDTGFKAERVDAIVHEMELSLKHRQANFGMMIAQSMSSHFAHGGDPVESLEVNKHIKRLKEEIATTDLLPRLIDQYCITNPHQLTYVMHAEEEYYDKLAKKETDLLSSKVAGLSDWERRKAFEDGARLIKTQDEKEDLSVLPTLSIEQVMATEPKQYTVSDVPLGAGAVTAQIRETDTNGVSYVTLSRDLSGLDPDLVKYLPLYCSTLTSLGTTTSPLPVLSEKIRGQTGGISVSSLASSSPFTLDQTGMSLHITSSSLTHNIDNMYKILQEVITQPDFSQHERLEVALKGMANDYASSVADSGHVLAIAAANASTNKAAFISEQLEGLTQVALLNQLSAGFDAGQVTEKLKAIHEYILDSGAARCSVVCESSTRNQHETQLSSLLDQVSWTRAIDPFNDREAMKPNFEQTQYQFSFPINFCARSFVAVPYAHNDSAALAIYCQLATHHFLHQAIREKGGAYGAGARYSALNGNISFFSYRDPNSSATLDAYTALAEWSKDIVSRFGEQELHEAKLGVLKTLDAPLSASEEGMSRFRYGLSDDIRLARRHAVLSTTLDDVERVANQYIVGKPHSDAIIGSAEPLEGFKVIPFQL</sequence>
<keyword evidence="7" id="KW-0645">Protease</keyword>
<dbReference type="GO" id="GO:0005758">
    <property type="term" value="C:mitochondrial intermembrane space"/>
    <property type="evidence" value="ECO:0007669"/>
    <property type="project" value="UniProtKB-SubCell"/>
</dbReference>
<evidence type="ECO:0000256" key="5">
    <source>
        <dbReference type="ARBA" id="ARBA00011853"/>
    </source>
</evidence>
<evidence type="ECO:0000256" key="3">
    <source>
        <dbReference type="ARBA" id="ARBA00004569"/>
    </source>
</evidence>
<evidence type="ECO:0000256" key="4">
    <source>
        <dbReference type="ARBA" id="ARBA00007575"/>
    </source>
</evidence>
<keyword evidence="8" id="KW-0479">Metal-binding</keyword>
<keyword evidence="13" id="KW-0496">Mitochondrion</keyword>
<evidence type="ECO:0000259" key="16">
    <source>
        <dbReference type="SMART" id="SM01264"/>
    </source>
</evidence>
<comment type="cofactor">
    <cofactor evidence="1">
        <name>Zn(2+)</name>
        <dbReference type="ChEBI" id="CHEBI:29105"/>
    </cofactor>
</comment>
<dbReference type="GO" id="GO:0016485">
    <property type="term" value="P:protein processing"/>
    <property type="evidence" value="ECO:0007669"/>
    <property type="project" value="TreeGrafter"/>
</dbReference>
<evidence type="ECO:0000256" key="7">
    <source>
        <dbReference type="ARBA" id="ARBA00022670"/>
    </source>
</evidence>
<dbReference type="InterPro" id="IPR013578">
    <property type="entry name" value="Peptidase_M16C_assoc"/>
</dbReference>
<dbReference type="OrthoDB" id="10250783at2759"/>
<keyword evidence="10" id="KW-0862">Zinc</keyword>
<comment type="subcellular location">
    <subcellularLocation>
        <location evidence="3">Mitochondrion intermembrane space</location>
    </subcellularLocation>
    <subcellularLocation>
        <location evidence="2">Mitochondrion matrix</location>
    </subcellularLocation>
</comment>
<dbReference type="InterPro" id="IPR055130">
    <property type="entry name" value="PreP_C"/>
</dbReference>
<dbReference type="RefSeq" id="XP_031027209.1">
    <property type="nucleotide sequence ID" value="XM_031166946.1"/>
</dbReference>
<dbReference type="InterPro" id="IPR011249">
    <property type="entry name" value="Metalloenz_LuxS/M16"/>
</dbReference>
<dbReference type="FunFam" id="3.30.830.10:FF:000013">
    <property type="entry name" value="Mitochondrial presequence protease"/>
    <property type="match status" value="1"/>
</dbReference>
<keyword evidence="11" id="KW-0809">Transit peptide</keyword>
<dbReference type="GeneID" id="42002243"/>
<evidence type="ECO:0000256" key="2">
    <source>
        <dbReference type="ARBA" id="ARBA00004305"/>
    </source>
</evidence>
<comment type="subunit">
    <text evidence="5">Monomer and homodimer; homodimerization is induced by binding of the substrate.</text>
</comment>
<comment type="caution">
    <text evidence="17">The sequence shown here is derived from an EMBL/GenBank/DDBJ whole genome shotgun (WGS) entry which is preliminary data.</text>
</comment>
<evidence type="ECO:0000256" key="10">
    <source>
        <dbReference type="ARBA" id="ARBA00022833"/>
    </source>
</evidence>
<dbReference type="PANTHER" id="PTHR43016">
    <property type="entry name" value="PRESEQUENCE PROTEASE"/>
    <property type="match status" value="1"/>
</dbReference>
<dbReference type="SMART" id="SM01264">
    <property type="entry name" value="M16C_associated"/>
    <property type="match status" value="1"/>
</dbReference>
<dbReference type="GO" id="GO:0005759">
    <property type="term" value="C:mitochondrial matrix"/>
    <property type="evidence" value="ECO:0007669"/>
    <property type="project" value="UniProtKB-SubCell"/>
</dbReference>
<dbReference type="EMBL" id="QEAO01000003">
    <property type="protein sequence ID" value="TPX37139.1"/>
    <property type="molecule type" value="Genomic_DNA"/>
</dbReference>
<organism evidence="17 18">
    <name type="scientific">Synchytrium microbalum</name>
    <dbReference type="NCBI Taxonomy" id="1806994"/>
    <lineage>
        <taxon>Eukaryota</taxon>
        <taxon>Fungi</taxon>
        <taxon>Fungi incertae sedis</taxon>
        <taxon>Chytridiomycota</taxon>
        <taxon>Chytridiomycota incertae sedis</taxon>
        <taxon>Chytridiomycetes</taxon>
        <taxon>Synchytriales</taxon>
        <taxon>Synchytriaceae</taxon>
        <taxon>Synchytrium</taxon>
    </lineage>
</organism>
<evidence type="ECO:0000256" key="9">
    <source>
        <dbReference type="ARBA" id="ARBA00022801"/>
    </source>
</evidence>
<dbReference type="SUPFAM" id="SSF63411">
    <property type="entry name" value="LuxS/MPP-like metallohydrolase"/>
    <property type="match status" value="4"/>
</dbReference>
<dbReference type="Pfam" id="PF08367">
    <property type="entry name" value="M16C_assoc"/>
    <property type="match status" value="1"/>
</dbReference>
<comment type="similarity">
    <text evidence="4">Belongs to the peptidase M16 family. PreP subfamily.</text>
</comment>
<dbReference type="AlphaFoldDB" id="A0A507CD89"/>
<dbReference type="STRING" id="1806994.A0A507CD89"/>
<evidence type="ECO:0000256" key="15">
    <source>
        <dbReference type="ARBA" id="ARBA00045897"/>
    </source>
</evidence>
<gene>
    <name evidence="17" type="ORF">SmJEL517_g01018</name>
</gene>
<evidence type="ECO:0000256" key="11">
    <source>
        <dbReference type="ARBA" id="ARBA00022946"/>
    </source>
</evidence>
<name>A0A507CD89_9FUNG</name>
<dbReference type="Proteomes" id="UP000319731">
    <property type="component" value="Unassembled WGS sequence"/>
</dbReference>
<dbReference type="Pfam" id="PF00675">
    <property type="entry name" value="Peptidase_M16"/>
    <property type="match status" value="1"/>
</dbReference>
<evidence type="ECO:0000256" key="13">
    <source>
        <dbReference type="ARBA" id="ARBA00023128"/>
    </source>
</evidence>
<dbReference type="Gene3D" id="3.30.830.10">
    <property type="entry name" value="Metalloenzyme, LuxS/M16 peptidase-like"/>
    <property type="match status" value="4"/>
</dbReference>
<reference evidence="17 18" key="1">
    <citation type="journal article" date="2019" name="Sci. Rep.">
        <title>Comparative genomics of chytrid fungi reveal insights into the obligate biotrophic and pathogenic lifestyle of Synchytrium endobioticum.</title>
        <authorList>
            <person name="van de Vossenberg B.T.L.H."/>
            <person name="Warris S."/>
            <person name="Nguyen H.D.T."/>
            <person name="van Gent-Pelzer M.P.E."/>
            <person name="Joly D.L."/>
            <person name="van de Geest H.C."/>
            <person name="Bonants P.J.M."/>
            <person name="Smith D.S."/>
            <person name="Levesque C.A."/>
            <person name="van der Lee T.A.J."/>
        </authorList>
    </citation>
    <scope>NUCLEOTIDE SEQUENCE [LARGE SCALE GENOMIC DNA]</scope>
    <source>
        <strain evidence="17 18">JEL517</strain>
    </source>
</reference>
<evidence type="ECO:0000256" key="6">
    <source>
        <dbReference type="ARBA" id="ARBA00020167"/>
    </source>
</evidence>
<dbReference type="PANTHER" id="PTHR43016:SF13">
    <property type="entry name" value="PRESEQUENCE PROTEASE, MITOCHONDRIAL"/>
    <property type="match status" value="1"/>
</dbReference>
<evidence type="ECO:0000313" key="17">
    <source>
        <dbReference type="EMBL" id="TPX37139.1"/>
    </source>
</evidence>
<dbReference type="GO" id="GO:0046872">
    <property type="term" value="F:metal ion binding"/>
    <property type="evidence" value="ECO:0007669"/>
    <property type="project" value="UniProtKB-KW"/>
</dbReference>
<keyword evidence="12" id="KW-0482">Metalloprotease</keyword>
<dbReference type="InterPro" id="IPR007863">
    <property type="entry name" value="Peptidase_M16_C"/>
</dbReference>
<dbReference type="FunFam" id="3.30.830.10:FF:000011">
    <property type="entry name" value="Presequence protease, mitochondrial"/>
    <property type="match status" value="1"/>
</dbReference>
<keyword evidence="18" id="KW-1185">Reference proteome</keyword>
<dbReference type="FunFam" id="3.30.830.10:FF:000009">
    <property type="entry name" value="Presequence protease, mitochondrial"/>
    <property type="match status" value="1"/>
</dbReference>
<feature type="domain" description="Peptidase M16C associated" evidence="16">
    <location>
        <begin position="484"/>
        <end position="734"/>
    </location>
</feature>
<evidence type="ECO:0000313" key="18">
    <source>
        <dbReference type="Proteomes" id="UP000319731"/>
    </source>
</evidence>
<comment type="function">
    <text evidence="15">Degrades mitochondrial transit peptides after their cleavage in the intermembrane space or in the matrix, and presequence peptides; clearance of these peptides is required to keep the presequence processing machinery running. Preferentially cleaves the N-terminal side of paired basic amino acid residues. Also degrades other unstructured peptides. May function as an ATP-dependent peptidase as opposed to a metalloendopeptidase.</text>
</comment>
<dbReference type="GO" id="GO:0004222">
    <property type="term" value="F:metalloendopeptidase activity"/>
    <property type="evidence" value="ECO:0007669"/>
    <property type="project" value="TreeGrafter"/>
</dbReference>
<accession>A0A507CD89</accession>
<protein>
    <recommendedName>
        <fullName evidence="6">Presequence protease, mitochondrial</fullName>
    </recommendedName>
    <alternativeName>
        <fullName evidence="14">Pitrilysin metalloproteinase</fullName>
    </alternativeName>
</protein>
<dbReference type="InterPro" id="IPR011765">
    <property type="entry name" value="Pept_M16_N"/>
</dbReference>
<proteinExistence type="inferred from homology"/>
<evidence type="ECO:0000256" key="1">
    <source>
        <dbReference type="ARBA" id="ARBA00001947"/>
    </source>
</evidence>
<dbReference type="Pfam" id="PF05193">
    <property type="entry name" value="Peptidase_M16_C"/>
    <property type="match status" value="1"/>
</dbReference>
<dbReference type="Pfam" id="PF22516">
    <property type="entry name" value="PreP_C"/>
    <property type="match status" value="1"/>
</dbReference>
<keyword evidence="9" id="KW-0378">Hydrolase</keyword>
<evidence type="ECO:0000256" key="8">
    <source>
        <dbReference type="ARBA" id="ARBA00022723"/>
    </source>
</evidence>